<proteinExistence type="predicted"/>
<keyword evidence="1" id="KW-0812">Transmembrane</keyword>
<sequence>MIRYDSRERAVRMNLATLTGSLAAWTVLLPTGSGCFGRTKSLEWAMAVPGGVVQAVPYYVLILVVASAVTRVLTTRGSIRALLTNRTGTLLALTWVAVVASVNTVVSGQDSINPVQQFFAGACGDTVSYVAVAAVPLGFVTGYLARLSEAAEGWRDH</sequence>
<keyword evidence="1" id="KW-1133">Transmembrane helix</keyword>
<evidence type="ECO:0000256" key="1">
    <source>
        <dbReference type="SAM" id="Phobius"/>
    </source>
</evidence>
<dbReference type="AlphaFoldDB" id="A0A2A6FR86"/>
<keyword evidence="1" id="KW-0472">Membrane</keyword>
<organism evidence="2 3">
    <name type="scientific">Candidatus Lumbricidiphila eiseniae</name>
    <dbReference type="NCBI Taxonomy" id="1969409"/>
    <lineage>
        <taxon>Bacteria</taxon>
        <taxon>Bacillati</taxon>
        <taxon>Actinomycetota</taxon>
        <taxon>Actinomycetes</taxon>
        <taxon>Micrococcales</taxon>
        <taxon>Microbacteriaceae</taxon>
        <taxon>Candidatus Lumbricidiphila</taxon>
    </lineage>
</organism>
<reference evidence="3" key="1">
    <citation type="submission" date="2017-03" db="EMBL/GenBank/DDBJ databases">
        <authorList>
            <person name="Lund M.B."/>
        </authorList>
    </citation>
    <scope>NUCLEOTIDE SEQUENCE [LARGE SCALE GENOMIC DNA]</scope>
</reference>
<gene>
    <name evidence="2" type="ORF">B5766_07280</name>
</gene>
<dbReference type="PROSITE" id="PS51257">
    <property type="entry name" value="PROKAR_LIPOPROTEIN"/>
    <property type="match status" value="1"/>
</dbReference>
<accession>A0A2A6FR86</accession>
<evidence type="ECO:0000313" key="2">
    <source>
        <dbReference type="EMBL" id="PDQ35239.1"/>
    </source>
</evidence>
<evidence type="ECO:0000313" key="3">
    <source>
        <dbReference type="Proteomes" id="UP000219994"/>
    </source>
</evidence>
<dbReference type="EMBL" id="NAEP01000038">
    <property type="protein sequence ID" value="PDQ35239.1"/>
    <property type="molecule type" value="Genomic_DNA"/>
</dbReference>
<dbReference type="Proteomes" id="UP000219994">
    <property type="component" value="Unassembled WGS sequence"/>
</dbReference>
<comment type="caution">
    <text evidence="2">The sequence shown here is derived from an EMBL/GenBank/DDBJ whole genome shotgun (WGS) entry which is preliminary data.</text>
</comment>
<name>A0A2A6FR86_9MICO</name>
<protein>
    <submittedName>
        <fullName evidence="2">Uncharacterized protein</fullName>
    </submittedName>
</protein>
<feature type="transmembrane region" description="Helical" evidence="1">
    <location>
        <begin position="126"/>
        <end position="145"/>
    </location>
</feature>
<feature type="transmembrane region" description="Helical" evidence="1">
    <location>
        <begin position="86"/>
        <end position="106"/>
    </location>
</feature>